<dbReference type="EMBL" id="CAWUOM010000019">
    <property type="protein sequence ID" value="CAK7265710.1"/>
    <property type="molecule type" value="Genomic_DNA"/>
</dbReference>
<keyword evidence="2" id="KW-0472">Membrane</keyword>
<feature type="region of interest" description="Disordered" evidence="1">
    <location>
        <begin position="12"/>
        <end position="51"/>
    </location>
</feature>
<reference evidence="3 4" key="1">
    <citation type="submission" date="2024-01" db="EMBL/GenBank/DDBJ databases">
        <authorList>
            <person name="Allen C."/>
            <person name="Tagirdzhanova G."/>
        </authorList>
    </citation>
    <scope>NUCLEOTIDE SEQUENCE [LARGE SCALE GENOMIC DNA]</scope>
    <source>
        <strain evidence="3 4">CBS 573.63</strain>
    </source>
</reference>
<dbReference type="Proteomes" id="UP001642501">
    <property type="component" value="Unassembled WGS sequence"/>
</dbReference>
<feature type="transmembrane region" description="Helical" evidence="2">
    <location>
        <begin position="149"/>
        <end position="171"/>
    </location>
</feature>
<keyword evidence="2" id="KW-0812">Transmembrane</keyword>
<comment type="caution">
    <text evidence="3">The sequence shown here is derived from an EMBL/GenBank/DDBJ whole genome shotgun (WGS) entry which is preliminary data.</text>
</comment>
<name>A0ABP0DBX1_9PEZI</name>
<keyword evidence="2" id="KW-1133">Transmembrane helix</keyword>
<evidence type="ECO:0000313" key="4">
    <source>
        <dbReference type="Proteomes" id="UP001642501"/>
    </source>
</evidence>
<protein>
    <submittedName>
        <fullName evidence="3">Uncharacterized protein</fullName>
    </submittedName>
</protein>
<evidence type="ECO:0000256" key="2">
    <source>
        <dbReference type="SAM" id="Phobius"/>
    </source>
</evidence>
<proteinExistence type="predicted"/>
<feature type="compositionally biased region" description="Polar residues" evidence="1">
    <location>
        <begin position="33"/>
        <end position="43"/>
    </location>
</feature>
<organism evidence="3 4">
    <name type="scientific">Sporothrix epigloea</name>
    <dbReference type="NCBI Taxonomy" id="1892477"/>
    <lineage>
        <taxon>Eukaryota</taxon>
        <taxon>Fungi</taxon>
        <taxon>Dikarya</taxon>
        <taxon>Ascomycota</taxon>
        <taxon>Pezizomycotina</taxon>
        <taxon>Sordariomycetes</taxon>
        <taxon>Sordariomycetidae</taxon>
        <taxon>Ophiostomatales</taxon>
        <taxon>Ophiostomataceae</taxon>
        <taxon>Sporothrix</taxon>
    </lineage>
</organism>
<accession>A0ABP0DBX1</accession>
<sequence length="193" mass="20783">MRPEPLLVVPGTVGASGETLTHPSLPLQGKQARLSSGSQSSTPLPAPPPTKGRISTLVRIREIIYPLTLAVTSFAVSFAVGIMAANLLYEVFKSYGLLATVATVANAVAKIADKQLELLAEKYRPATFDSVVNTLLVGGREGVPAYQQYPFLGMILVPAMTAMLLAFMFAWRIIRRLEAFKTLTMAAARVRAH</sequence>
<evidence type="ECO:0000256" key="1">
    <source>
        <dbReference type="SAM" id="MobiDB-lite"/>
    </source>
</evidence>
<evidence type="ECO:0000313" key="3">
    <source>
        <dbReference type="EMBL" id="CAK7265710.1"/>
    </source>
</evidence>
<feature type="transmembrane region" description="Helical" evidence="2">
    <location>
        <begin position="63"/>
        <end position="89"/>
    </location>
</feature>
<gene>
    <name evidence="3" type="ORF">SEPCBS57363_001715</name>
</gene>
<keyword evidence="4" id="KW-1185">Reference proteome</keyword>